<feature type="domain" description="SusD-like N-terminal" evidence="7">
    <location>
        <begin position="98"/>
        <end position="230"/>
    </location>
</feature>
<evidence type="ECO:0000256" key="3">
    <source>
        <dbReference type="ARBA" id="ARBA00022729"/>
    </source>
</evidence>
<organism evidence="8 9">
    <name type="scientific">Flavobacterium aquicola</name>
    <dbReference type="NCBI Taxonomy" id="1682742"/>
    <lineage>
        <taxon>Bacteria</taxon>
        <taxon>Pseudomonadati</taxon>
        <taxon>Bacteroidota</taxon>
        <taxon>Flavobacteriia</taxon>
        <taxon>Flavobacteriales</taxon>
        <taxon>Flavobacteriaceae</taxon>
        <taxon>Flavobacterium</taxon>
    </lineage>
</organism>
<evidence type="ECO:0000313" key="9">
    <source>
        <dbReference type="Proteomes" id="UP000257136"/>
    </source>
</evidence>
<evidence type="ECO:0000259" key="7">
    <source>
        <dbReference type="Pfam" id="PF14322"/>
    </source>
</evidence>
<keyword evidence="3" id="KW-0732">Signal</keyword>
<comment type="caution">
    <text evidence="8">The sequence shown here is derived from an EMBL/GenBank/DDBJ whole genome shotgun (WGS) entry which is preliminary data.</text>
</comment>
<dbReference type="InterPro" id="IPR012944">
    <property type="entry name" value="SusD_RagB_dom"/>
</dbReference>
<dbReference type="Gene3D" id="1.25.40.390">
    <property type="match status" value="1"/>
</dbReference>
<sequence>MKNLVISKINKGIGLTLLLILGACTTLENENYSQIIAEEFKPTPDDVAALIGSGYTAWGETLLLWNGIWRSQEATADEIIIPARPNGWVDGGIYKRMHQHTWFKEDDIVYQGWFRTYAGITNCNKLIYQIESNVIPLTPEAKIKTMAELKVLRASYYYILLDLYGNVPLSVDFNVPEGFLPKQSSRQEVYNFVVSEITNNIDALDESKSKEYYGRFNKWAAYTLLAKVYLNAQVYTGTAHWNESQAACQAVIDSGLYTLEASQKNVFITENQNSSEIIFGIAIDETYSTNWNSFDIHMQSLQPSNQATYNLQQTPWGGMCATPQFISSFDPSDSRLTANFIFGPQYSSTGQPLMCTMGAFSGQPLDYINEVPSIDASEEIHGYRFGKFEIASGSSNILSNDFPLFRYADILMMKAECLLRTGNAADAATIVTQVRQRAFAANPAKAAVTGTQLQGGSTYDYGRRDTNQNTSEGGTNIQYGRFLDELAWEFNQEGRRRQDMIRFGAFNTKSWFSHDVSQSYRSIYPIPQAALLTNSNLKQNPGYPN</sequence>
<dbReference type="GO" id="GO:0009279">
    <property type="term" value="C:cell outer membrane"/>
    <property type="evidence" value="ECO:0007669"/>
    <property type="project" value="UniProtKB-SubCell"/>
</dbReference>
<evidence type="ECO:0000256" key="2">
    <source>
        <dbReference type="ARBA" id="ARBA00006275"/>
    </source>
</evidence>
<dbReference type="Gene3D" id="1.25.40.10">
    <property type="entry name" value="Tetratricopeptide repeat domain"/>
    <property type="match status" value="1"/>
</dbReference>
<dbReference type="InterPro" id="IPR011990">
    <property type="entry name" value="TPR-like_helical_dom_sf"/>
</dbReference>
<dbReference type="RefSeq" id="WP_211319909.1">
    <property type="nucleotide sequence ID" value="NZ_QUNI01000006.1"/>
</dbReference>
<accession>A0A3E0EJX5</accession>
<dbReference type="InterPro" id="IPR033985">
    <property type="entry name" value="SusD-like_N"/>
</dbReference>
<dbReference type="CDD" id="cd08977">
    <property type="entry name" value="SusD"/>
    <property type="match status" value="1"/>
</dbReference>
<evidence type="ECO:0000256" key="4">
    <source>
        <dbReference type="ARBA" id="ARBA00023136"/>
    </source>
</evidence>
<keyword evidence="5" id="KW-0998">Cell outer membrane</keyword>
<dbReference type="Pfam" id="PF07980">
    <property type="entry name" value="SusD_RagB"/>
    <property type="match status" value="1"/>
</dbReference>
<proteinExistence type="inferred from homology"/>
<dbReference type="Proteomes" id="UP000257136">
    <property type="component" value="Unassembled WGS sequence"/>
</dbReference>
<reference evidence="8 9" key="1">
    <citation type="submission" date="2018-08" db="EMBL/GenBank/DDBJ databases">
        <title>Genomic Encyclopedia of Archaeal and Bacterial Type Strains, Phase II (KMG-II): from individual species to whole genera.</title>
        <authorList>
            <person name="Goeker M."/>
        </authorList>
    </citation>
    <scope>NUCLEOTIDE SEQUENCE [LARGE SCALE GENOMIC DNA]</scope>
    <source>
        <strain evidence="8 9">DSM 100880</strain>
    </source>
</reference>
<name>A0A3E0EJX5_9FLAO</name>
<protein>
    <submittedName>
        <fullName evidence="8">Putative outer membrane starch-binding protein</fullName>
    </submittedName>
</protein>
<dbReference type="Pfam" id="PF14322">
    <property type="entry name" value="SusD-like_3"/>
    <property type="match status" value="1"/>
</dbReference>
<dbReference type="SUPFAM" id="SSF48452">
    <property type="entry name" value="TPR-like"/>
    <property type="match status" value="1"/>
</dbReference>
<comment type="subcellular location">
    <subcellularLocation>
        <location evidence="1">Cell outer membrane</location>
    </subcellularLocation>
</comment>
<feature type="domain" description="RagB/SusD" evidence="6">
    <location>
        <begin position="276"/>
        <end position="543"/>
    </location>
</feature>
<evidence type="ECO:0000313" key="8">
    <source>
        <dbReference type="EMBL" id="REG98481.1"/>
    </source>
</evidence>
<evidence type="ECO:0000256" key="5">
    <source>
        <dbReference type="ARBA" id="ARBA00023237"/>
    </source>
</evidence>
<dbReference type="AlphaFoldDB" id="A0A3E0EJX5"/>
<dbReference type="EMBL" id="QUNI01000006">
    <property type="protein sequence ID" value="REG98481.1"/>
    <property type="molecule type" value="Genomic_DNA"/>
</dbReference>
<comment type="similarity">
    <text evidence="2">Belongs to the SusD family.</text>
</comment>
<evidence type="ECO:0000259" key="6">
    <source>
        <dbReference type="Pfam" id="PF07980"/>
    </source>
</evidence>
<keyword evidence="9" id="KW-1185">Reference proteome</keyword>
<evidence type="ECO:0000256" key="1">
    <source>
        <dbReference type="ARBA" id="ARBA00004442"/>
    </source>
</evidence>
<gene>
    <name evidence="8" type="ORF">C8P67_10677</name>
</gene>
<keyword evidence="4" id="KW-0472">Membrane</keyword>
<dbReference type="Gene3D" id="1.10.3780.10">
    <property type="entry name" value="SusD-like"/>
    <property type="match status" value="1"/>
</dbReference>
<dbReference type="PROSITE" id="PS51257">
    <property type="entry name" value="PROKAR_LIPOPROTEIN"/>
    <property type="match status" value="1"/>
</dbReference>